<comment type="catalytic activity">
    <reaction evidence="1 14">
        <text>S-ubiquitinyl-[E2 ubiquitin-conjugating enzyme]-L-cysteine + [acceptor protein]-L-lysine = [E2 ubiquitin-conjugating enzyme]-L-cysteine + N(6)-ubiquitinyl-[acceptor protein]-L-lysine.</text>
        <dbReference type="EC" id="2.3.2.27"/>
    </reaction>
</comment>
<dbReference type="Gene3D" id="3.30.40.10">
    <property type="entry name" value="Zinc/RING finger domain, C3HC4 (zinc finger)"/>
    <property type="match status" value="1"/>
</dbReference>
<evidence type="ECO:0000256" key="11">
    <source>
        <dbReference type="ARBA" id="ARBA00023054"/>
    </source>
</evidence>
<proteinExistence type="inferred from homology"/>
<evidence type="ECO:0000256" key="12">
    <source>
        <dbReference type="ARBA" id="ARBA00023242"/>
    </source>
</evidence>
<dbReference type="GO" id="GO:0016567">
    <property type="term" value="P:protein ubiquitination"/>
    <property type="evidence" value="ECO:0007669"/>
    <property type="project" value="UniProtKB-UniRule"/>
</dbReference>
<feature type="coiled-coil region" evidence="15">
    <location>
        <begin position="459"/>
        <end position="514"/>
    </location>
</feature>
<comment type="similarity">
    <text evidence="4 14">Belongs to the BRE1 family.</text>
</comment>
<evidence type="ECO:0000256" key="7">
    <source>
        <dbReference type="ARBA" id="ARBA00022771"/>
    </source>
</evidence>
<evidence type="ECO:0000256" key="4">
    <source>
        <dbReference type="ARBA" id="ARBA00005555"/>
    </source>
</evidence>
<dbReference type="GO" id="GO:0033503">
    <property type="term" value="C:HULC complex"/>
    <property type="evidence" value="ECO:0007669"/>
    <property type="project" value="TreeGrafter"/>
</dbReference>
<gene>
    <name evidence="18" type="primary">Bre1</name>
    <name evidence="18" type="ORF">g.12618</name>
</gene>
<evidence type="ECO:0000313" key="18">
    <source>
        <dbReference type="EMBL" id="MDE44893.1"/>
    </source>
</evidence>
<dbReference type="EC" id="2.3.2.27" evidence="14"/>
<feature type="compositionally biased region" description="Polar residues" evidence="16">
    <location>
        <begin position="404"/>
        <end position="435"/>
    </location>
</feature>
<keyword evidence="7 13" id="KW-0863">Zinc-finger</keyword>
<dbReference type="PROSITE" id="PS50089">
    <property type="entry name" value="ZF_RING_2"/>
    <property type="match status" value="1"/>
</dbReference>
<feature type="domain" description="RING-type" evidence="17">
    <location>
        <begin position="677"/>
        <end position="716"/>
    </location>
</feature>
<reference evidence="18" key="1">
    <citation type="submission" date="2018-10" db="EMBL/GenBank/DDBJ databases">
        <title>Transcriptome assembly of Aceria tosichella (Wheat curl mite) Type 2.</title>
        <authorList>
            <person name="Scully E.D."/>
            <person name="Geib S.M."/>
            <person name="Palmer N.A."/>
            <person name="Gupta A.K."/>
            <person name="Sarath G."/>
            <person name="Tatineni S."/>
        </authorList>
    </citation>
    <scope>NUCLEOTIDE SEQUENCE</scope>
    <source>
        <strain evidence="18">LincolnNE</strain>
    </source>
</reference>
<protein>
    <recommendedName>
        <fullName evidence="14">E3 ubiquitin protein ligase</fullName>
        <ecNumber evidence="14">2.3.2.27</ecNumber>
    </recommendedName>
</protein>
<keyword evidence="10 14" id="KW-0156">Chromatin regulator</keyword>
<feature type="coiled-coil region" evidence="15">
    <location>
        <begin position="48"/>
        <end position="98"/>
    </location>
</feature>
<evidence type="ECO:0000256" key="1">
    <source>
        <dbReference type="ARBA" id="ARBA00000900"/>
    </source>
</evidence>
<evidence type="ECO:0000256" key="5">
    <source>
        <dbReference type="ARBA" id="ARBA00022679"/>
    </source>
</evidence>
<feature type="compositionally biased region" description="Basic and acidic residues" evidence="16">
    <location>
        <begin position="390"/>
        <end position="403"/>
    </location>
</feature>
<feature type="coiled-coil region" evidence="15">
    <location>
        <begin position="213"/>
        <end position="250"/>
    </location>
</feature>
<dbReference type="Pfam" id="PF00097">
    <property type="entry name" value="zf-C3HC4"/>
    <property type="match status" value="1"/>
</dbReference>
<evidence type="ECO:0000256" key="14">
    <source>
        <dbReference type="RuleBase" id="RU365038"/>
    </source>
</evidence>
<dbReference type="AlphaFoldDB" id="A0A6G1S4K8"/>
<accession>A0A6G1S4K8</accession>
<sequence length="730" mass="84731">MASSGTTKRIRLEQRVMPVSSEEELSIVTLREQNKKLTNNHNHRVRVEQDLRNRIEQLEEVVKKCEEKEPENQLTIVNEDLRARVEDLEYELNKSRLAEKRLADDLGRLNSEFIELRKKTLSMPNHSESIRHNSASGASIVNFHGDHTQQHNQLASATNSLDSHASGRTHGDGSGGGEKTSGNFASGEISVPNATINDSNLVLNQANTIQELNIRLNDQTELAKSRLTELEELNDKYKDALLQIDKLQYEAKCIPRETITSSAEYKTLQSHFSVLYNEATQLKTQLVETRHLIFEMKNAHLRQIERMEAEEIRIQRELRTNIIDLESCLSQTRVKVEELRRENDRLDKANETTLKLDTELKKSLQNYKIQNVQKNNDLQRLKRKIEEMKKNENHPNNDSDSKNPNHVTNNNGENLSNSVSNHSTNIIATNPTRQPNNNSSSSSLTNNSLNHHAPSMKKIADLKEIIHQLQKQLDKTKSEEEALMQDLDVTGQAYEDMQDQNHRLLQQIEEKDEANFKLMSEHLKNNALHKHLNDEKLKLEEYGKCLKLKNEELERVLERHEEDKRLHQEVNRRLEMEISTFKKLDDEKKREKLELCQQLTELNIEREKITKQLSLIQKSINDKTALLTSESFKNKRLIEELDSLKKKYDRANRMQSATTPDEVLMEEIREYKEQLTCPSCKTKPKDAVLTKCFHVFCFDCLKTRVDTRQRKCPKCNAQFGANDFHRLYLA</sequence>
<feature type="compositionally biased region" description="Low complexity" evidence="16">
    <location>
        <begin position="436"/>
        <end position="450"/>
    </location>
</feature>
<keyword evidence="12 14" id="KW-0539">Nucleus</keyword>
<keyword evidence="9 14" id="KW-0862">Zinc</keyword>
<feature type="region of interest" description="Disordered" evidence="16">
    <location>
        <begin position="390"/>
        <end position="451"/>
    </location>
</feature>
<feature type="region of interest" description="Disordered" evidence="16">
    <location>
        <begin position="148"/>
        <end position="186"/>
    </location>
</feature>
<evidence type="ECO:0000256" key="8">
    <source>
        <dbReference type="ARBA" id="ARBA00022786"/>
    </source>
</evidence>
<evidence type="ECO:0000256" key="3">
    <source>
        <dbReference type="ARBA" id="ARBA00004906"/>
    </source>
</evidence>
<comment type="subcellular location">
    <subcellularLocation>
        <location evidence="2 14">Nucleus</location>
    </subcellularLocation>
</comment>
<dbReference type="FunFam" id="3.30.40.10:FF:000040">
    <property type="entry name" value="E3 ubiquitin protein ligase"/>
    <property type="match status" value="1"/>
</dbReference>
<dbReference type="InterPro" id="IPR058642">
    <property type="entry name" value="BRE1A/B-like_dom"/>
</dbReference>
<dbReference type="PANTHER" id="PTHR23163">
    <property type="entry name" value="RING FINGER PROTEIN-RELATED"/>
    <property type="match status" value="1"/>
</dbReference>
<dbReference type="GO" id="GO:0008270">
    <property type="term" value="F:zinc ion binding"/>
    <property type="evidence" value="ECO:0007669"/>
    <property type="project" value="UniProtKB-KW"/>
</dbReference>
<dbReference type="GO" id="GO:0006325">
    <property type="term" value="P:chromatin organization"/>
    <property type="evidence" value="ECO:0007669"/>
    <property type="project" value="UniProtKB-KW"/>
</dbReference>
<comment type="pathway">
    <text evidence="3 14">Protein modification; protein ubiquitination.</text>
</comment>
<dbReference type="GO" id="GO:0005634">
    <property type="term" value="C:nucleus"/>
    <property type="evidence" value="ECO:0007669"/>
    <property type="project" value="UniProtKB-SubCell"/>
</dbReference>
<dbReference type="InterPro" id="IPR013083">
    <property type="entry name" value="Znf_RING/FYVE/PHD"/>
</dbReference>
<dbReference type="UniPathway" id="UPA00143"/>
<dbReference type="SMART" id="SM00184">
    <property type="entry name" value="RING"/>
    <property type="match status" value="1"/>
</dbReference>
<dbReference type="SUPFAM" id="SSF57850">
    <property type="entry name" value="RING/U-box"/>
    <property type="match status" value="1"/>
</dbReference>
<keyword evidence="11 14" id="KW-0175">Coiled coil</keyword>
<keyword evidence="8 14" id="KW-0833">Ubl conjugation pathway</keyword>
<dbReference type="InterPro" id="IPR018957">
    <property type="entry name" value="Znf_C3HC4_RING-type"/>
</dbReference>
<feature type="compositionally biased region" description="Polar residues" evidence="16">
    <location>
        <begin position="150"/>
        <end position="163"/>
    </location>
</feature>
<organism evidence="18">
    <name type="scientific">Aceria tosichella</name>
    <name type="common">wheat curl mite</name>
    <dbReference type="NCBI Taxonomy" id="561515"/>
    <lineage>
        <taxon>Eukaryota</taxon>
        <taxon>Metazoa</taxon>
        <taxon>Ecdysozoa</taxon>
        <taxon>Arthropoda</taxon>
        <taxon>Chelicerata</taxon>
        <taxon>Arachnida</taxon>
        <taxon>Acari</taxon>
        <taxon>Acariformes</taxon>
        <taxon>Trombidiformes</taxon>
        <taxon>Prostigmata</taxon>
        <taxon>Eupodina</taxon>
        <taxon>Eriophyoidea</taxon>
        <taxon>Eriophyidae</taxon>
        <taxon>Eriophyinae</taxon>
        <taxon>Aceriini</taxon>
        <taxon>Aceria</taxon>
    </lineage>
</organism>
<dbReference type="GO" id="GO:0061630">
    <property type="term" value="F:ubiquitin protein ligase activity"/>
    <property type="evidence" value="ECO:0007669"/>
    <property type="project" value="UniProtKB-EC"/>
</dbReference>
<dbReference type="PROSITE" id="PS00518">
    <property type="entry name" value="ZF_RING_1"/>
    <property type="match status" value="1"/>
</dbReference>
<dbReference type="InterPro" id="IPR017907">
    <property type="entry name" value="Znf_RING_CS"/>
</dbReference>
<dbReference type="InterPro" id="IPR001841">
    <property type="entry name" value="Znf_RING"/>
</dbReference>
<name>A0A6G1S4K8_9ACAR</name>
<dbReference type="EMBL" id="GGYP01000122">
    <property type="protein sequence ID" value="MDE44893.1"/>
    <property type="molecule type" value="Transcribed_RNA"/>
</dbReference>
<evidence type="ECO:0000256" key="13">
    <source>
        <dbReference type="PROSITE-ProRule" id="PRU00175"/>
    </source>
</evidence>
<keyword evidence="6 14" id="KW-0479">Metal-binding</keyword>
<evidence type="ECO:0000256" key="2">
    <source>
        <dbReference type="ARBA" id="ARBA00004123"/>
    </source>
</evidence>
<evidence type="ECO:0000259" key="17">
    <source>
        <dbReference type="PROSITE" id="PS50089"/>
    </source>
</evidence>
<evidence type="ECO:0000256" key="15">
    <source>
        <dbReference type="SAM" id="Coils"/>
    </source>
</evidence>
<evidence type="ECO:0000256" key="16">
    <source>
        <dbReference type="SAM" id="MobiDB-lite"/>
    </source>
</evidence>
<evidence type="ECO:0000256" key="9">
    <source>
        <dbReference type="ARBA" id="ARBA00022833"/>
    </source>
</evidence>
<evidence type="ECO:0000256" key="10">
    <source>
        <dbReference type="ARBA" id="ARBA00022853"/>
    </source>
</evidence>
<feature type="coiled-coil region" evidence="15">
    <location>
        <begin position="543"/>
        <end position="654"/>
    </location>
</feature>
<dbReference type="Pfam" id="PF26052">
    <property type="entry name" value="BRE1B"/>
    <property type="match status" value="1"/>
</dbReference>
<dbReference type="PANTHER" id="PTHR23163:SF0">
    <property type="entry name" value="E3 UBIQUITIN-PROTEIN LIGASE BRE1"/>
    <property type="match status" value="1"/>
</dbReference>
<keyword evidence="5 14" id="KW-0808">Transferase</keyword>
<evidence type="ECO:0000256" key="6">
    <source>
        <dbReference type="ARBA" id="ARBA00022723"/>
    </source>
</evidence>
<dbReference type="InterPro" id="IPR013956">
    <property type="entry name" value="E3_ubiquit_lig_Bre1"/>
</dbReference>